<feature type="compositionally biased region" description="Low complexity" evidence="1">
    <location>
        <begin position="194"/>
        <end position="203"/>
    </location>
</feature>
<gene>
    <name evidence="2" type="ORF">LRAMOSA06498</name>
</gene>
<proteinExistence type="predicted"/>
<accession>A0A077X4S1</accession>
<evidence type="ECO:0000256" key="1">
    <source>
        <dbReference type="SAM" id="MobiDB-lite"/>
    </source>
</evidence>
<reference evidence="2" key="1">
    <citation type="journal article" date="2014" name="Genome Announc.">
        <title>De novo whole-genome sequence and genome annotation of Lichtheimia ramosa.</title>
        <authorList>
            <person name="Linde J."/>
            <person name="Schwartze V."/>
            <person name="Binder U."/>
            <person name="Lass-Florl C."/>
            <person name="Voigt K."/>
            <person name="Horn F."/>
        </authorList>
    </citation>
    <scope>NUCLEOTIDE SEQUENCE</scope>
    <source>
        <strain evidence="2">JMRC FSU:6197</strain>
    </source>
</reference>
<feature type="compositionally biased region" description="Acidic residues" evidence="1">
    <location>
        <begin position="246"/>
        <end position="255"/>
    </location>
</feature>
<sequence length="275" mass="32223">MLISLFYRNDLIRPTIPGQFQLRDLKRNGYLAERFFDTFMNFDRFQIHESCQGSIRAKRDQEMERLRQQSDDLLEDDLPLLDDNLGYFMISDWCAYAELEYQQLLLNERQEATWDDEDEDEEQYEEDDEIEQQVAADDYYDDQDNEHEAYKHAAILSSEDEPTAEEQDDDDDTTTDDDESSENTDVADDDGTIEASSTSSSSTSDHESDTSAPTTPTKEPVLPNTISQTKAQRHHEASWLWQAHEEDADENEEEREDRAAEWIWWLSRQRLSETS</sequence>
<dbReference type="Gene3D" id="1.10.238.10">
    <property type="entry name" value="EF-hand"/>
    <property type="match status" value="1"/>
</dbReference>
<organism evidence="2">
    <name type="scientific">Lichtheimia ramosa</name>
    <dbReference type="NCBI Taxonomy" id="688394"/>
    <lineage>
        <taxon>Eukaryota</taxon>
        <taxon>Fungi</taxon>
        <taxon>Fungi incertae sedis</taxon>
        <taxon>Mucoromycota</taxon>
        <taxon>Mucoromycotina</taxon>
        <taxon>Mucoromycetes</taxon>
        <taxon>Mucorales</taxon>
        <taxon>Lichtheimiaceae</taxon>
        <taxon>Lichtheimia</taxon>
    </lineage>
</organism>
<protein>
    <submittedName>
        <fullName evidence="2">Uncharacterized protein</fullName>
    </submittedName>
</protein>
<dbReference type="AlphaFoldDB" id="A0A077X4S1"/>
<dbReference type="OrthoDB" id="5586at2759"/>
<name>A0A077X4S1_9FUNG</name>
<feature type="region of interest" description="Disordered" evidence="1">
    <location>
        <begin position="154"/>
        <end position="257"/>
    </location>
</feature>
<dbReference type="EMBL" id="LK023386">
    <property type="protein sequence ID" value="CDS14328.1"/>
    <property type="molecule type" value="Genomic_DNA"/>
</dbReference>
<feature type="compositionally biased region" description="Acidic residues" evidence="1">
    <location>
        <begin position="158"/>
        <end position="192"/>
    </location>
</feature>
<evidence type="ECO:0000313" key="2">
    <source>
        <dbReference type="EMBL" id="CDS14328.1"/>
    </source>
</evidence>